<dbReference type="EMBL" id="JAAEAA010000004">
    <property type="protein sequence ID" value="NDK55155.1"/>
    <property type="molecule type" value="Genomic_DNA"/>
</dbReference>
<reference evidence="6 7" key="1">
    <citation type="submission" date="2020-01" db="EMBL/GenBank/DDBJ databases">
        <authorList>
            <person name="Kim M.K."/>
        </authorList>
    </citation>
    <scope>NUCLEOTIDE SEQUENCE [LARGE SCALE GENOMIC DNA]</scope>
    <source>
        <strain evidence="6 7">BT213</strain>
    </source>
</reference>
<dbReference type="InterPro" id="IPR023774">
    <property type="entry name" value="Put_metal_dep_hydrolase_YfiT"/>
</dbReference>
<dbReference type="RefSeq" id="WP_162345292.1">
    <property type="nucleotide sequence ID" value="NZ_JAAEAA010000004.1"/>
</dbReference>
<keyword evidence="6" id="KW-0808">Transferase</keyword>
<keyword evidence="3" id="KW-0378">Hydrolase</keyword>
<comment type="caution">
    <text evidence="6">The sequence shown here is derived from an EMBL/GenBank/DDBJ whole genome shotgun (WGS) entry which is preliminary data.</text>
</comment>
<evidence type="ECO:0000256" key="3">
    <source>
        <dbReference type="ARBA" id="ARBA00022801"/>
    </source>
</evidence>
<evidence type="ECO:0000313" key="7">
    <source>
        <dbReference type="Proteomes" id="UP000478546"/>
    </source>
</evidence>
<keyword evidence="1" id="KW-0963">Cytoplasm</keyword>
<proteinExistence type="inferred from homology"/>
<dbReference type="NCBIfam" id="NF009807">
    <property type="entry name" value="PRK13291.1"/>
    <property type="match status" value="1"/>
</dbReference>
<keyword evidence="7" id="KW-1185">Reference proteome</keyword>
<dbReference type="InterPro" id="IPR024775">
    <property type="entry name" value="DinB-like"/>
</dbReference>
<sequence length="177" mass="20432">MTLDKLKFPIGEFEKPETITENILTNWISVIALFPEKLTSEVNNLTDSQLDTPYRPGGWTVRQVVHHCADSHINSLTRFKLALTEDNPTIKPYFEDRWAELPDSKTLPIDSSLKILEGIHARWITLLNNLTNQQLKRTFVHPEKGKALSLDEATGLYAWHCNHHLAHITTLKQRKNW</sequence>
<dbReference type="SUPFAM" id="SSF109854">
    <property type="entry name" value="DinB/YfiT-like putative metalloenzymes"/>
    <property type="match status" value="1"/>
</dbReference>
<name>A0A6B2GWF8_9BACT</name>
<evidence type="ECO:0000256" key="4">
    <source>
        <dbReference type="ARBA" id="ARBA00022833"/>
    </source>
</evidence>
<evidence type="ECO:0000256" key="1">
    <source>
        <dbReference type="ARBA" id="ARBA00022490"/>
    </source>
</evidence>
<evidence type="ECO:0000313" key="6">
    <source>
        <dbReference type="EMBL" id="NDK55155.1"/>
    </source>
</evidence>
<evidence type="ECO:0000259" key="5">
    <source>
        <dbReference type="Pfam" id="PF12867"/>
    </source>
</evidence>
<accession>A0A6B2GWF8</accession>
<dbReference type="Proteomes" id="UP000478546">
    <property type="component" value="Unassembled WGS sequence"/>
</dbReference>
<dbReference type="GO" id="GO:0016740">
    <property type="term" value="F:transferase activity"/>
    <property type="evidence" value="ECO:0007669"/>
    <property type="project" value="UniProtKB-KW"/>
</dbReference>
<protein>
    <submittedName>
        <fullName evidence="6">Bacillithiol transferase BstA</fullName>
    </submittedName>
</protein>
<organism evidence="6 7">
    <name type="scientific">Pontibacter fetidus</name>
    <dbReference type="NCBI Taxonomy" id="2700082"/>
    <lineage>
        <taxon>Bacteria</taxon>
        <taxon>Pseudomonadati</taxon>
        <taxon>Bacteroidota</taxon>
        <taxon>Cytophagia</taxon>
        <taxon>Cytophagales</taxon>
        <taxon>Hymenobacteraceae</taxon>
        <taxon>Pontibacter</taxon>
    </lineage>
</organism>
<gene>
    <name evidence="6" type="primary">bstA</name>
    <name evidence="6" type="ORF">GWO68_04415</name>
</gene>
<dbReference type="Gene3D" id="1.20.120.450">
    <property type="entry name" value="dinb family like domain"/>
    <property type="match status" value="1"/>
</dbReference>
<dbReference type="Pfam" id="PF12867">
    <property type="entry name" value="DinB_2"/>
    <property type="match status" value="1"/>
</dbReference>
<dbReference type="GO" id="GO:0046872">
    <property type="term" value="F:metal ion binding"/>
    <property type="evidence" value="ECO:0007669"/>
    <property type="project" value="UniProtKB-KW"/>
</dbReference>
<evidence type="ECO:0000256" key="2">
    <source>
        <dbReference type="ARBA" id="ARBA00022723"/>
    </source>
</evidence>
<dbReference type="AlphaFoldDB" id="A0A6B2GWF8"/>
<dbReference type="InterPro" id="IPR034660">
    <property type="entry name" value="DinB/YfiT-like"/>
</dbReference>
<dbReference type="HAMAP" id="MF_01256">
    <property type="entry name" value="YfiT_hydrol"/>
    <property type="match status" value="1"/>
</dbReference>
<keyword evidence="2" id="KW-0479">Metal-binding</keyword>
<keyword evidence="4" id="KW-0862">Zinc</keyword>
<feature type="domain" description="DinB-like" evidence="5">
    <location>
        <begin position="36"/>
        <end position="168"/>
    </location>
</feature>
<dbReference type="GO" id="GO:0016787">
    <property type="term" value="F:hydrolase activity"/>
    <property type="evidence" value="ECO:0007669"/>
    <property type="project" value="UniProtKB-KW"/>
</dbReference>